<keyword evidence="2" id="KW-1185">Reference proteome</keyword>
<comment type="caution">
    <text evidence="1">The sequence shown here is derived from an EMBL/GenBank/DDBJ whole genome shotgun (WGS) entry which is preliminary data.</text>
</comment>
<evidence type="ECO:0000313" key="2">
    <source>
        <dbReference type="Proteomes" id="UP001164250"/>
    </source>
</evidence>
<dbReference type="EMBL" id="CM047897">
    <property type="protein sequence ID" value="KAJ0110843.1"/>
    <property type="molecule type" value="Genomic_DNA"/>
</dbReference>
<name>A0ACC1C553_9ROSI</name>
<dbReference type="Proteomes" id="UP001164250">
    <property type="component" value="Chromosome 1"/>
</dbReference>
<organism evidence="1 2">
    <name type="scientific">Pistacia atlantica</name>
    <dbReference type="NCBI Taxonomy" id="434234"/>
    <lineage>
        <taxon>Eukaryota</taxon>
        <taxon>Viridiplantae</taxon>
        <taxon>Streptophyta</taxon>
        <taxon>Embryophyta</taxon>
        <taxon>Tracheophyta</taxon>
        <taxon>Spermatophyta</taxon>
        <taxon>Magnoliopsida</taxon>
        <taxon>eudicotyledons</taxon>
        <taxon>Gunneridae</taxon>
        <taxon>Pentapetalae</taxon>
        <taxon>rosids</taxon>
        <taxon>malvids</taxon>
        <taxon>Sapindales</taxon>
        <taxon>Anacardiaceae</taxon>
        <taxon>Pistacia</taxon>
    </lineage>
</organism>
<evidence type="ECO:0000313" key="1">
    <source>
        <dbReference type="EMBL" id="KAJ0110843.1"/>
    </source>
</evidence>
<proteinExistence type="predicted"/>
<protein>
    <submittedName>
        <fullName evidence="1">Uncharacterized protein</fullName>
    </submittedName>
</protein>
<accession>A0ACC1C553</accession>
<sequence>METLVVVAQHKNQYYGRVKPNGSGRSRNFRDVNCRAFESGAGILPTPIRTSSASVTKRSSSFVSFNSSSSSKTPSSSVNGNVNSVDNIPTKSKTSARSNPIAINMKTPRNERPFTGKLLGEFETLSLSELWAGPAYSNSPPPSSLPIPKFSMQPKRTVSLDLPVMADEAAVEMDRPMAKSAPSSPTRDLIGRTRDIFLSADSATKTLRRILNLDNWMALVGQQSPDFSFEIDVELGKFKHHLSPGLRKAYFPWRFVDCCQAIYKGTIARSVWKAFSGLEHVRDSYGLDR</sequence>
<reference evidence="2" key="1">
    <citation type="journal article" date="2023" name="G3 (Bethesda)">
        <title>Genome assembly and association tests identify interacting loci associated with vigor, precocity, and sex in interspecific pistachio rootstocks.</title>
        <authorList>
            <person name="Palmer W."/>
            <person name="Jacygrad E."/>
            <person name="Sagayaradj S."/>
            <person name="Cavanaugh K."/>
            <person name="Han R."/>
            <person name="Bertier L."/>
            <person name="Beede B."/>
            <person name="Kafkas S."/>
            <person name="Golino D."/>
            <person name="Preece J."/>
            <person name="Michelmore R."/>
        </authorList>
    </citation>
    <scope>NUCLEOTIDE SEQUENCE [LARGE SCALE GENOMIC DNA]</scope>
</reference>
<gene>
    <name evidence="1" type="ORF">Patl1_03354</name>
</gene>